<dbReference type="PATRIC" id="fig|993517.3.peg.6252"/>
<dbReference type="Proteomes" id="UP000007993">
    <property type="component" value="Unassembled WGS sequence"/>
</dbReference>
<dbReference type="AlphaFoldDB" id="K5D8U1"/>
<dbReference type="EMBL" id="AMCW01000167">
    <property type="protein sequence ID" value="EKJ98877.1"/>
    <property type="molecule type" value="Genomic_DNA"/>
</dbReference>
<organism evidence="1 2">
    <name type="scientific">Rhodopirellula baltica SH28</name>
    <dbReference type="NCBI Taxonomy" id="993517"/>
    <lineage>
        <taxon>Bacteria</taxon>
        <taxon>Pseudomonadati</taxon>
        <taxon>Planctomycetota</taxon>
        <taxon>Planctomycetia</taxon>
        <taxon>Pirellulales</taxon>
        <taxon>Pirellulaceae</taxon>
        <taxon>Rhodopirellula</taxon>
    </lineage>
</organism>
<evidence type="ECO:0000313" key="2">
    <source>
        <dbReference type="Proteomes" id="UP000007993"/>
    </source>
</evidence>
<comment type="caution">
    <text evidence="1">The sequence shown here is derived from an EMBL/GenBank/DDBJ whole genome shotgun (WGS) entry which is preliminary data.</text>
</comment>
<evidence type="ECO:0000313" key="1">
    <source>
        <dbReference type="EMBL" id="EKJ98877.1"/>
    </source>
</evidence>
<protein>
    <submittedName>
        <fullName evidence="1">Uncharacterized protein</fullName>
    </submittedName>
</protein>
<sequence>MPQACDTSVDFKLIGLRKCSKIAQETSEEGRLSSQTI</sequence>
<accession>K5D8U1</accession>
<reference evidence="1 2" key="1">
    <citation type="journal article" date="2013" name="Mar. Genomics">
        <title>Expression of sulfatases in Rhodopirellula baltica and the diversity of sulfatases in the genus Rhodopirellula.</title>
        <authorList>
            <person name="Wegner C.E."/>
            <person name="Richter-Heitmann T."/>
            <person name="Klindworth A."/>
            <person name="Klockow C."/>
            <person name="Richter M."/>
            <person name="Achstetter T."/>
            <person name="Glockner F.O."/>
            <person name="Harder J."/>
        </authorList>
    </citation>
    <scope>NUCLEOTIDE SEQUENCE [LARGE SCALE GENOMIC DNA]</scope>
    <source>
        <strain evidence="1 2">SH28</strain>
    </source>
</reference>
<gene>
    <name evidence="1" type="ORF">RBSH_05773</name>
</gene>
<proteinExistence type="predicted"/>
<name>K5D8U1_RHOBT</name>